<keyword evidence="2" id="KW-0812">Transmembrane</keyword>
<dbReference type="AlphaFoldDB" id="A0A4V3Z7V4"/>
<evidence type="ECO:0000256" key="2">
    <source>
        <dbReference type="SAM" id="Phobius"/>
    </source>
</evidence>
<evidence type="ECO:0000256" key="1">
    <source>
        <dbReference type="SAM" id="MobiDB-lite"/>
    </source>
</evidence>
<keyword evidence="2" id="KW-1133">Transmembrane helix</keyword>
<dbReference type="InterPro" id="IPR022062">
    <property type="entry name" value="DUF3618"/>
</dbReference>
<dbReference type="OrthoDB" id="3218417at2"/>
<dbReference type="Pfam" id="PF12277">
    <property type="entry name" value="DUF3618"/>
    <property type="match status" value="1"/>
</dbReference>
<name>A0A4V3Z7V4_9ACTN</name>
<dbReference type="Proteomes" id="UP000305282">
    <property type="component" value="Unassembled WGS sequence"/>
</dbReference>
<organism evidence="3 4">
    <name type="scientific">Candidatus Frankia alpina</name>
    <dbReference type="NCBI Taxonomy" id="2699483"/>
    <lineage>
        <taxon>Bacteria</taxon>
        <taxon>Bacillati</taxon>
        <taxon>Actinomycetota</taxon>
        <taxon>Actinomycetes</taxon>
        <taxon>Frankiales</taxon>
        <taxon>Frankiaceae</taxon>
        <taxon>Frankia</taxon>
    </lineage>
</organism>
<reference evidence="3 4" key="1">
    <citation type="submission" date="2019-04" db="EMBL/GenBank/DDBJ databases">
        <title>Draft genome sequences for three unisolated Alnus-infective Frankia Sp+ strains, AgTrS, AiOr and AvVan, the first sequenced Frankia strains able to sporulate in-planta.</title>
        <authorList>
            <person name="Bethencourt L."/>
            <person name="Vautrin F."/>
            <person name="Taib N."/>
            <person name="Dubost A."/>
            <person name="Castro-Garcia L."/>
            <person name="Imbaud O."/>
            <person name="Abrouk D."/>
            <person name="Fournier P."/>
            <person name="Briolay J."/>
            <person name="Nguyen A."/>
            <person name="Normand P."/>
            <person name="Fernandez M.P."/>
            <person name="Brochier-Armanet C."/>
            <person name="Herrera-Belaroussi A."/>
        </authorList>
    </citation>
    <scope>NUCLEOTIDE SEQUENCE [LARGE SCALE GENOMIC DNA]</scope>
    <source>
        <strain evidence="3 4">AvVan</strain>
    </source>
</reference>
<proteinExistence type="predicted"/>
<comment type="caution">
    <text evidence="3">The sequence shown here is derived from an EMBL/GenBank/DDBJ whole genome shotgun (WGS) entry which is preliminary data.</text>
</comment>
<feature type="region of interest" description="Disordered" evidence="1">
    <location>
        <begin position="86"/>
        <end position="105"/>
    </location>
</feature>
<gene>
    <name evidence="3" type="ORF">E7Y31_04345</name>
</gene>
<evidence type="ECO:0000313" key="3">
    <source>
        <dbReference type="EMBL" id="THJ75639.1"/>
    </source>
</evidence>
<dbReference type="EMBL" id="SSXH01000058">
    <property type="protein sequence ID" value="THJ75639.1"/>
    <property type="molecule type" value="Genomic_DNA"/>
</dbReference>
<dbReference type="RefSeq" id="WP_136447036.1">
    <property type="nucleotide sequence ID" value="NZ_SSXH01000058.1"/>
</dbReference>
<keyword evidence="4" id="KW-1185">Reference proteome</keyword>
<keyword evidence="2" id="KW-0472">Membrane</keyword>
<protein>
    <submittedName>
        <fullName evidence="3">DUF3618 domain-containing protein</fullName>
    </submittedName>
</protein>
<accession>A0A4V3Z7V4</accession>
<sequence length="146" mass="15160">MPQDPAVIQQQIEETRAELAATIDSIAEIVSPRRIADRTQEQLRVRAAELRQRYGPALGIGPGPGSGLLGAGPGAPQLPAGSGAAAGGVLVPGRGPGGGPGAHRLSPRDVAFVRVVRWDRVALVGGGLLLFAGGVRRRRRRSTRRG</sequence>
<evidence type="ECO:0000313" key="4">
    <source>
        <dbReference type="Proteomes" id="UP000305282"/>
    </source>
</evidence>
<feature type="transmembrane region" description="Helical" evidence="2">
    <location>
        <begin position="118"/>
        <end position="135"/>
    </location>
</feature>